<feature type="region of interest" description="Disordered" evidence="1">
    <location>
        <begin position="75"/>
        <end position="137"/>
    </location>
</feature>
<dbReference type="AlphaFoldDB" id="A0A2G8SYM1"/>
<dbReference type="OrthoDB" id="8686887at2"/>
<dbReference type="InterPro" id="IPR035225">
    <property type="entry name" value="DUF5338"/>
</dbReference>
<protein>
    <recommendedName>
        <fullName evidence="4">TraK</fullName>
    </recommendedName>
</protein>
<sequence length="137" mass="15697">MAKSYSEELAKWVKQRPAKTKREKNVVAFLAVRDDVREALGQGYPVSTIWAHMHEMKRVEFRYEMFLHYVNRHIRRPQQEKQPSLHVVQVPDLPAKKAQARQPPPAREKPAPTGKPSTSTAPAGFTFNAAPNKEELL</sequence>
<name>A0A2G8SYM1_9BURK</name>
<evidence type="ECO:0000256" key="1">
    <source>
        <dbReference type="SAM" id="MobiDB-lite"/>
    </source>
</evidence>
<accession>A0A2G8SYM1</accession>
<gene>
    <name evidence="2" type="ORF">CR103_15605</name>
</gene>
<evidence type="ECO:0000313" key="3">
    <source>
        <dbReference type="Proteomes" id="UP000228593"/>
    </source>
</evidence>
<evidence type="ECO:0000313" key="2">
    <source>
        <dbReference type="EMBL" id="PIL38895.1"/>
    </source>
</evidence>
<evidence type="ECO:0008006" key="4">
    <source>
        <dbReference type="Google" id="ProtNLM"/>
    </source>
</evidence>
<dbReference type="Proteomes" id="UP000228593">
    <property type="component" value="Unassembled WGS sequence"/>
</dbReference>
<keyword evidence="3" id="KW-1185">Reference proteome</keyword>
<dbReference type="Pfam" id="PF17273">
    <property type="entry name" value="DUF5338"/>
    <property type="match status" value="1"/>
</dbReference>
<organism evidence="2 3">
    <name type="scientific">Massilia psychrophila</name>
    <dbReference type="NCBI Taxonomy" id="1603353"/>
    <lineage>
        <taxon>Bacteria</taxon>
        <taxon>Pseudomonadati</taxon>
        <taxon>Pseudomonadota</taxon>
        <taxon>Betaproteobacteria</taxon>
        <taxon>Burkholderiales</taxon>
        <taxon>Oxalobacteraceae</taxon>
        <taxon>Telluria group</taxon>
        <taxon>Massilia</taxon>
    </lineage>
</organism>
<reference evidence="2 3" key="1">
    <citation type="submission" date="2017-10" db="EMBL/GenBank/DDBJ databases">
        <title>Massilia psychrophilum sp. nov., a novel purple-pigmented bacterium isolated from Tianshan glacier, Xinjiang Municipality, China.</title>
        <authorList>
            <person name="Wang H."/>
        </authorList>
    </citation>
    <scope>NUCLEOTIDE SEQUENCE [LARGE SCALE GENOMIC DNA]</scope>
    <source>
        <strain evidence="2 3">JCM 30813</strain>
    </source>
</reference>
<comment type="caution">
    <text evidence="2">The sequence shown here is derived from an EMBL/GenBank/DDBJ whole genome shotgun (WGS) entry which is preliminary data.</text>
</comment>
<dbReference type="EMBL" id="PDOB01000027">
    <property type="protein sequence ID" value="PIL38895.1"/>
    <property type="molecule type" value="Genomic_DNA"/>
</dbReference>
<proteinExistence type="predicted"/>